<dbReference type="InterPro" id="IPR011109">
    <property type="entry name" value="DNA_bind_recombinase_dom"/>
</dbReference>
<gene>
    <name evidence="2" type="ORF">Prubr_21630</name>
</gene>
<organism evidence="2 3">
    <name type="scientific">Polymorphospora rubra</name>
    <dbReference type="NCBI Taxonomy" id="338584"/>
    <lineage>
        <taxon>Bacteria</taxon>
        <taxon>Bacillati</taxon>
        <taxon>Actinomycetota</taxon>
        <taxon>Actinomycetes</taxon>
        <taxon>Micromonosporales</taxon>
        <taxon>Micromonosporaceae</taxon>
        <taxon>Polymorphospora</taxon>
    </lineage>
</organism>
<sequence>MRLRAAKYRRISSDREGRELGIDRQDEQLDDLAERLDLVIVGDYVDNDIGASAKSRKPRPDYNRLLADARAGKFEYILAATTGRLTRRPREHEDLIDLAVQHGTRFAYSRSPSFDLNTAQGRRVARTLAAQDAGESEEIAERVVDAARQRAMRGGNHGGRRCFGYTKDGLHLEPAEAAEVERLADELLRGTPLAALAKDLNSRGVKTTSGGQFTPTTVRDLMRIPRLAGLRVYRGEVVGEGNWPAILGVEQHHALVALLTDPARRTTTGNRAAYLLSGLARCAACGGSITSFGIKTSRDGKKRLSTPRHLYRCRSGACVARRRDWVDTYVSQSIFDRLRQPDAVELLVDRSRPDSTALQDEAHALRVQLDEAAALFARRRIDSRQLDIITKGVNERLAEIHEIRQHVSRAPILRDLVEAGERIEEVWEGMTLDRQRAVVQCLIEVKLHPGGGGRRTFDPTKVQINWI</sequence>
<dbReference type="Proteomes" id="UP000680866">
    <property type="component" value="Chromosome"/>
</dbReference>
<reference evidence="2" key="1">
    <citation type="submission" date="2020-08" db="EMBL/GenBank/DDBJ databases">
        <title>Whole genome shotgun sequence of Polymorphospora rubra NBRC 101157.</title>
        <authorList>
            <person name="Komaki H."/>
            <person name="Tamura T."/>
        </authorList>
    </citation>
    <scope>NUCLEOTIDE SEQUENCE</scope>
    <source>
        <strain evidence="2">NBRC 101157</strain>
    </source>
</reference>
<evidence type="ECO:0000313" key="3">
    <source>
        <dbReference type="Proteomes" id="UP000680866"/>
    </source>
</evidence>
<dbReference type="PANTHER" id="PTHR30461">
    <property type="entry name" value="DNA-INVERTASE FROM LAMBDOID PROPHAGE"/>
    <property type="match status" value="1"/>
</dbReference>
<dbReference type="AlphaFoldDB" id="A0A810MVU9"/>
<dbReference type="InterPro" id="IPR036162">
    <property type="entry name" value="Resolvase-like_N_sf"/>
</dbReference>
<dbReference type="InterPro" id="IPR038109">
    <property type="entry name" value="DNA_bind_recomb_sf"/>
</dbReference>
<dbReference type="CDD" id="cd00338">
    <property type="entry name" value="Ser_Recombinase"/>
    <property type="match status" value="1"/>
</dbReference>
<keyword evidence="3" id="KW-1185">Reference proteome</keyword>
<dbReference type="GO" id="GO:0003677">
    <property type="term" value="F:DNA binding"/>
    <property type="evidence" value="ECO:0007669"/>
    <property type="project" value="InterPro"/>
</dbReference>
<dbReference type="PROSITE" id="PS51737">
    <property type="entry name" value="RECOMBINASE_DNA_BIND"/>
    <property type="match status" value="1"/>
</dbReference>
<proteinExistence type="predicted"/>
<dbReference type="SUPFAM" id="SSF53041">
    <property type="entry name" value="Resolvase-like"/>
    <property type="match status" value="1"/>
</dbReference>
<protein>
    <submittedName>
        <fullName evidence="2">Serine recombinase</fullName>
    </submittedName>
</protein>
<dbReference type="PANTHER" id="PTHR30461:SF23">
    <property type="entry name" value="DNA RECOMBINASE-RELATED"/>
    <property type="match status" value="1"/>
</dbReference>
<dbReference type="EMBL" id="AP023359">
    <property type="protein sequence ID" value="BCJ65142.1"/>
    <property type="molecule type" value="Genomic_DNA"/>
</dbReference>
<evidence type="ECO:0000313" key="2">
    <source>
        <dbReference type="EMBL" id="BCJ65142.1"/>
    </source>
</evidence>
<feature type="domain" description="Recombinase" evidence="1">
    <location>
        <begin position="162"/>
        <end position="265"/>
    </location>
</feature>
<dbReference type="Pfam" id="PF07508">
    <property type="entry name" value="Recombinase"/>
    <property type="match status" value="1"/>
</dbReference>
<dbReference type="RefSeq" id="WP_212824422.1">
    <property type="nucleotide sequence ID" value="NZ_AP023359.1"/>
</dbReference>
<dbReference type="KEGG" id="pry:Prubr_21630"/>
<dbReference type="InterPro" id="IPR006119">
    <property type="entry name" value="Resolv_N"/>
</dbReference>
<dbReference type="Gene3D" id="3.40.50.1390">
    <property type="entry name" value="Resolvase, N-terminal catalytic domain"/>
    <property type="match status" value="1"/>
</dbReference>
<dbReference type="Gene3D" id="3.90.1750.20">
    <property type="entry name" value="Putative Large Serine Recombinase, Chain B, Domain 2"/>
    <property type="match status" value="1"/>
</dbReference>
<name>A0A810MVU9_9ACTN</name>
<evidence type="ECO:0000259" key="1">
    <source>
        <dbReference type="PROSITE" id="PS51737"/>
    </source>
</evidence>
<dbReference type="InterPro" id="IPR050639">
    <property type="entry name" value="SSR_resolvase"/>
</dbReference>
<dbReference type="SMART" id="SM00857">
    <property type="entry name" value="Resolvase"/>
    <property type="match status" value="1"/>
</dbReference>
<dbReference type="Pfam" id="PF00239">
    <property type="entry name" value="Resolvase"/>
    <property type="match status" value="1"/>
</dbReference>
<dbReference type="GO" id="GO:0000150">
    <property type="term" value="F:DNA strand exchange activity"/>
    <property type="evidence" value="ECO:0007669"/>
    <property type="project" value="InterPro"/>
</dbReference>
<accession>A0A810MVU9</accession>